<reference evidence="3 4" key="1">
    <citation type="submission" date="2016-08" db="EMBL/GenBank/DDBJ databases">
        <title>A Parts List for Fungal Cellulosomes Revealed by Comparative Genomics.</title>
        <authorList>
            <consortium name="DOE Joint Genome Institute"/>
            <person name="Haitjema C.H."/>
            <person name="Gilmore S.P."/>
            <person name="Henske J.K."/>
            <person name="Solomon K.V."/>
            <person name="De Groot R."/>
            <person name="Kuo A."/>
            <person name="Mondo S.J."/>
            <person name="Salamov A.A."/>
            <person name="Labutti K."/>
            <person name="Zhao Z."/>
            <person name="Chiniquy J."/>
            <person name="Barry K."/>
            <person name="Brewer H.M."/>
            <person name="Purvine S.O."/>
            <person name="Wright A.T."/>
            <person name="Boxma B."/>
            <person name="Van Alen T."/>
            <person name="Hackstein J.H."/>
            <person name="Baker S.E."/>
            <person name="Grigoriev I.V."/>
            <person name="O'Malley M.A."/>
        </authorList>
    </citation>
    <scope>NUCLEOTIDE SEQUENCE [LARGE SCALE GENOMIC DNA]</scope>
    <source>
        <strain evidence="3 4">G1</strain>
    </source>
</reference>
<dbReference type="Proteomes" id="UP000193920">
    <property type="component" value="Unassembled WGS sequence"/>
</dbReference>
<keyword evidence="2" id="KW-1133">Transmembrane helix</keyword>
<keyword evidence="4" id="KW-1185">Reference proteome</keyword>
<dbReference type="AlphaFoldDB" id="A0A1Y2DKS4"/>
<feature type="compositionally biased region" description="Polar residues" evidence="1">
    <location>
        <begin position="131"/>
        <end position="151"/>
    </location>
</feature>
<sequence length="336" mass="38442">MGVISFNNWDFKNSNTFYKREGNDSINKLIEERNKQFDTQKIIEERNKQFGKQDDKSNKDHYTSPDDSYDADKDDTEKTKQETETEENTETKTETKTKTPEELLKEEEQKNKNFEEARKLLEEREKIKNKSLPSSSQNEKNTDNNQKTNSNGISNRTIAIIALLVIIIAIITFIICRFSKKNKQRRYKMFTRNIHGHAINITPDKVTVTMTTGNEENIDETSNLSSNNSDNNMIPEKDNSSKISEVPLSSDPVVMTPLPYDNSTATTPSSSAPTINNIRNNTNGYLPNHYSNYAINTSIPPVPMDSNNQYSVNYAQLNQYPLPNVPQPQVYYSTPV</sequence>
<proteinExistence type="predicted"/>
<keyword evidence="2" id="KW-0812">Transmembrane</keyword>
<keyword evidence="2" id="KW-0472">Membrane</keyword>
<evidence type="ECO:0000313" key="3">
    <source>
        <dbReference type="EMBL" id="ORY59789.1"/>
    </source>
</evidence>
<feature type="region of interest" description="Disordered" evidence="1">
    <location>
        <begin position="33"/>
        <end position="151"/>
    </location>
</feature>
<name>A0A1Y2DKS4_9FUNG</name>
<evidence type="ECO:0000256" key="1">
    <source>
        <dbReference type="SAM" id="MobiDB-lite"/>
    </source>
</evidence>
<gene>
    <name evidence="3" type="ORF">LY90DRAFT_668761</name>
</gene>
<organism evidence="3 4">
    <name type="scientific">Neocallimastix californiae</name>
    <dbReference type="NCBI Taxonomy" id="1754190"/>
    <lineage>
        <taxon>Eukaryota</taxon>
        <taxon>Fungi</taxon>
        <taxon>Fungi incertae sedis</taxon>
        <taxon>Chytridiomycota</taxon>
        <taxon>Chytridiomycota incertae sedis</taxon>
        <taxon>Neocallimastigomycetes</taxon>
        <taxon>Neocallimastigales</taxon>
        <taxon>Neocallimastigaceae</taxon>
        <taxon>Neocallimastix</taxon>
    </lineage>
</organism>
<feature type="compositionally biased region" description="Basic and acidic residues" evidence="1">
    <location>
        <begin position="33"/>
        <end position="64"/>
    </location>
</feature>
<evidence type="ECO:0000256" key="2">
    <source>
        <dbReference type="SAM" id="Phobius"/>
    </source>
</evidence>
<feature type="compositionally biased region" description="Basic and acidic residues" evidence="1">
    <location>
        <begin position="75"/>
        <end position="128"/>
    </location>
</feature>
<feature type="transmembrane region" description="Helical" evidence="2">
    <location>
        <begin position="158"/>
        <end position="179"/>
    </location>
</feature>
<comment type="caution">
    <text evidence="3">The sequence shown here is derived from an EMBL/GenBank/DDBJ whole genome shotgun (WGS) entry which is preliminary data.</text>
</comment>
<dbReference type="EMBL" id="MCOG01000063">
    <property type="protein sequence ID" value="ORY59789.1"/>
    <property type="molecule type" value="Genomic_DNA"/>
</dbReference>
<accession>A0A1Y2DKS4</accession>
<evidence type="ECO:0000313" key="4">
    <source>
        <dbReference type="Proteomes" id="UP000193920"/>
    </source>
</evidence>
<protein>
    <submittedName>
        <fullName evidence="3">Uncharacterized protein</fullName>
    </submittedName>
</protein>